<feature type="transmembrane region" description="Helical" evidence="2">
    <location>
        <begin position="224"/>
        <end position="243"/>
    </location>
</feature>
<evidence type="ECO:0000256" key="2">
    <source>
        <dbReference type="SAM" id="Phobius"/>
    </source>
</evidence>
<evidence type="ECO:0000313" key="4">
    <source>
        <dbReference type="EMBL" id="KTB31570.1"/>
    </source>
</evidence>
<feature type="region of interest" description="Disordered" evidence="1">
    <location>
        <begin position="1"/>
        <end position="25"/>
    </location>
</feature>
<evidence type="ECO:0000313" key="5">
    <source>
        <dbReference type="Proteomes" id="UP000054988"/>
    </source>
</evidence>
<dbReference type="PANTHER" id="PTHR47072:SF4">
    <property type="entry name" value="MYB_SANT-LIKE DOMAIN-CONTAINING PROTEIN"/>
    <property type="match status" value="1"/>
</dbReference>
<feature type="region of interest" description="Disordered" evidence="1">
    <location>
        <begin position="178"/>
        <end position="201"/>
    </location>
</feature>
<accession>A0A0W0F5W5</accession>
<keyword evidence="2" id="KW-0812">Transmembrane</keyword>
<dbReference type="EMBL" id="LATX01002308">
    <property type="protein sequence ID" value="KTB31570.1"/>
    <property type="molecule type" value="Genomic_DNA"/>
</dbReference>
<dbReference type="InterPro" id="IPR024752">
    <property type="entry name" value="Myb/SANT-like_dom"/>
</dbReference>
<keyword evidence="2" id="KW-1133">Transmembrane helix</keyword>
<sequence length="275" mass="29683">MASASSVTTSQPQTVATTTARGGKTHWSSDNNCTLIVSLTEAMHAGFQTNNGGFHTDAYQEAAEQIEAETAFLDESERLGIPKTLESCKTWFTTLKKEYWDIKHLPSLSGFGFDPIKHVITAPESVWTALIKSNLKFNKWQKKPFPLYDEMAALVGGHVATGATAFYPAAPGPPAPSTAAAVSSTVATGSSNGNNGDDKQDTEDEEYILISRLTALALNTPSSGYTFVQLLAILLSTLPNVLMVANQLRVILALSLLMLFVILHVVLLEMCQMLD</sequence>
<dbReference type="AlphaFoldDB" id="A0A0W0F5W5"/>
<evidence type="ECO:0000259" key="3">
    <source>
        <dbReference type="Pfam" id="PF12776"/>
    </source>
</evidence>
<reference evidence="4 5" key="1">
    <citation type="submission" date="2015-12" db="EMBL/GenBank/DDBJ databases">
        <title>Draft genome sequence of Moniliophthora roreri, the causal agent of frosty pod rot of cacao.</title>
        <authorList>
            <person name="Aime M.C."/>
            <person name="Diaz-Valderrama J.R."/>
            <person name="Kijpornyongpan T."/>
            <person name="Phillips-Mora W."/>
        </authorList>
    </citation>
    <scope>NUCLEOTIDE SEQUENCE [LARGE SCALE GENOMIC DNA]</scope>
    <source>
        <strain evidence="4 5">MCA 2952</strain>
    </source>
</reference>
<evidence type="ECO:0000256" key="1">
    <source>
        <dbReference type="SAM" id="MobiDB-lite"/>
    </source>
</evidence>
<gene>
    <name evidence="4" type="ORF">WG66_15858</name>
</gene>
<dbReference type="Proteomes" id="UP000054988">
    <property type="component" value="Unassembled WGS sequence"/>
</dbReference>
<organism evidence="4 5">
    <name type="scientific">Moniliophthora roreri</name>
    <name type="common">Frosty pod rot fungus</name>
    <name type="synonym">Monilia roreri</name>
    <dbReference type="NCBI Taxonomy" id="221103"/>
    <lineage>
        <taxon>Eukaryota</taxon>
        <taxon>Fungi</taxon>
        <taxon>Dikarya</taxon>
        <taxon>Basidiomycota</taxon>
        <taxon>Agaricomycotina</taxon>
        <taxon>Agaricomycetes</taxon>
        <taxon>Agaricomycetidae</taxon>
        <taxon>Agaricales</taxon>
        <taxon>Marasmiineae</taxon>
        <taxon>Marasmiaceae</taxon>
        <taxon>Moniliophthora</taxon>
    </lineage>
</organism>
<name>A0A0W0F5W5_MONRR</name>
<proteinExistence type="predicted"/>
<protein>
    <recommendedName>
        <fullName evidence="3">Myb/SANT-like domain-containing protein</fullName>
    </recommendedName>
</protein>
<feature type="compositionally biased region" description="Low complexity" evidence="1">
    <location>
        <begin position="1"/>
        <end position="20"/>
    </location>
</feature>
<dbReference type="eggNOG" id="ENOG502S0Q6">
    <property type="taxonomic scope" value="Eukaryota"/>
</dbReference>
<comment type="caution">
    <text evidence="4">The sequence shown here is derived from an EMBL/GenBank/DDBJ whole genome shotgun (WGS) entry which is preliminary data.</text>
</comment>
<feature type="transmembrane region" description="Helical" evidence="2">
    <location>
        <begin position="250"/>
        <end position="268"/>
    </location>
</feature>
<feature type="domain" description="Myb/SANT-like" evidence="3">
    <location>
        <begin position="26"/>
        <end position="129"/>
    </location>
</feature>
<dbReference type="PANTHER" id="PTHR47072">
    <property type="match status" value="1"/>
</dbReference>
<feature type="compositionally biased region" description="Low complexity" evidence="1">
    <location>
        <begin position="178"/>
        <end position="195"/>
    </location>
</feature>
<dbReference type="Pfam" id="PF12776">
    <property type="entry name" value="Myb_DNA-bind_3"/>
    <property type="match status" value="1"/>
</dbReference>
<keyword evidence="2" id="KW-0472">Membrane</keyword>